<keyword evidence="2 3" id="KW-0175">Coiled coil</keyword>
<dbReference type="PANTHER" id="PTHR16154">
    <property type="entry name" value="NEURABIN"/>
    <property type="match status" value="1"/>
</dbReference>
<feature type="region of interest" description="Disordered" evidence="4">
    <location>
        <begin position="198"/>
        <end position="232"/>
    </location>
</feature>
<evidence type="ECO:0000313" key="5">
    <source>
        <dbReference type="EMBL" id="GIM10589.1"/>
    </source>
</evidence>
<name>A0A8J4LUX6_9CHLO</name>
<feature type="coiled-coil region" evidence="3">
    <location>
        <begin position="1856"/>
        <end position="1915"/>
    </location>
</feature>
<evidence type="ECO:0000313" key="6">
    <source>
        <dbReference type="Proteomes" id="UP000722791"/>
    </source>
</evidence>
<feature type="compositionally biased region" description="Low complexity" evidence="4">
    <location>
        <begin position="393"/>
        <end position="404"/>
    </location>
</feature>
<feature type="compositionally biased region" description="Low complexity" evidence="4">
    <location>
        <begin position="18"/>
        <end position="32"/>
    </location>
</feature>
<feature type="compositionally biased region" description="Polar residues" evidence="4">
    <location>
        <begin position="338"/>
        <end position="348"/>
    </location>
</feature>
<feature type="coiled-coil region" evidence="3">
    <location>
        <begin position="888"/>
        <end position="936"/>
    </location>
</feature>
<feature type="coiled-coil region" evidence="3">
    <location>
        <begin position="2013"/>
        <end position="2040"/>
    </location>
</feature>
<accession>A0A8J4LUX6</accession>
<proteinExistence type="predicted"/>
<feature type="region of interest" description="Disordered" evidence="4">
    <location>
        <begin position="387"/>
        <end position="408"/>
    </location>
</feature>
<dbReference type="Proteomes" id="UP000722791">
    <property type="component" value="Unassembled WGS sequence"/>
</dbReference>
<feature type="coiled-coil region" evidence="3">
    <location>
        <begin position="766"/>
        <end position="856"/>
    </location>
</feature>
<feature type="compositionally biased region" description="Basic and acidic residues" evidence="4">
    <location>
        <begin position="557"/>
        <end position="566"/>
    </location>
</feature>
<feature type="region of interest" description="Disordered" evidence="4">
    <location>
        <begin position="556"/>
        <end position="575"/>
    </location>
</feature>
<feature type="coiled-coil region" evidence="3">
    <location>
        <begin position="1099"/>
        <end position="1133"/>
    </location>
</feature>
<reference evidence="5" key="1">
    <citation type="journal article" date="2021" name="Proc. Natl. Acad. Sci. U.S.A.">
        <title>Three genomes in the algal genus Volvox reveal the fate of a haploid sex-determining region after a transition to homothallism.</title>
        <authorList>
            <person name="Yamamoto K."/>
            <person name="Hamaji T."/>
            <person name="Kawai-Toyooka H."/>
            <person name="Matsuzaki R."/>
            <person name="Takahashi F."/>
            <person name="Nishimura Y."/>
            <person name="Kawachi M."/>
            <person name="Noguchi H."/>
            <person name="Minakuchi Y."/>
            <person name="Umen J.G."/>
            <person name="Toyoda A."/>
            <person name="Nozaki H."/>
        </authorList>
    </citation>
    <scope>NUCLEOTIDE SEQUENCE</scope>
    <source>
        <strain evidence="5">NIES-3785</strain>
    </source>
</reference>
<organism evidence="5 6">
    <name type="scientific">Volvox reticuliferus</name>
    <dbReference type="NCBI Taxonomy" id="1737510"/>
    <lineage>
        <taxon>Eukaryota</taxon>
        <taxon>Viridiplantae</taxon>
        <taxon>Chlorophyta</taxon>
        <taxon>core chlorophytes</taxon>
        <taxon>Chlorophyceae</taxon>
        <taxon>CS clade</taxon>
        <taxon>Chlamydomonadales</taxon>
        <taxon>Volvocaceae</taxon>
        <taxon>Volvox</taxon>
    </lineage>
</organism>
<evidence type="ECO:0000256" key="2">
    <source>
        <dbReference type="ARBA" id="ARBA00023054"/>
    </source>
</evidence>
<dbReference type="GO" id="GO:0019722">
    <property type="term" value="P:calcium-mediated signaling"/>
    <property type="evidence" value="ECO:0007669"/>
    <property type="project" value="TreeGrafter"/>
</dbReference>
<keyword evidence="1" id="KW-0597">Phosphoprotein</keyword>
<feature type="region of interest" description="Disordered" evidence="4">
    <location>
        <begin position="329"/>
        <end position="350"/>
    </location>
</feature>
<feature type="coiled-coil region" evidence="3">
    <location>
        <begin position="1479"/>
        <end position="1572"/>
    </location>
</feature>
<dbReference type="GO" id="GO:0005737">
    <property type="term" value="C:cytoplasm"/>
    <property type="evidence" value="ECO:0007669"/>
    <property type="project" value="TreeGrafter"/>
</dbReference>
<feature type="coiled-coil region" evidence="3">
    <location>
        <begin position="2107"/>
        <end position="2237"/>
    </location>
</feature>
<gene>
    <name evidence="5" type="ORF">Vretimale_14219</name>
</gene>
<feature type="coiled-coil region" evidence="3">
    <location>
        <begin position="1226"/>
        <end position="1351"/>
    </location>
</feature>
<feature type="coiled-coil region" evidence="3">
    <location>
        <begin position="2737"/>
        <end position="2820"/>
    </location>
</feature>
<dbReference type="EMBL" id="BNCQ01000035">
    <property type="protein sequence ID" value="GIM10589.1"/>
    <property type="molecule type" value="Genomic_DNA"/>
</dbReference>
<feature type="region of interest" description="Disordered" evidence="4">
    <location>
        <begin position="1001"/>
        <end position="1047"/>
    </location>
</feature>
<evidence type="ECO:0000256" key="3">
    <source>
        <dbReference type="SAM" id="Coils"/>
    </source>
</evidence>
<dbReference type="GO" id="GO:0007015">
    <property type="term" value="P:actin filament organization"/>
    <property type="evidence" value="ECO:0007669"/>
    <property type="project" value="TreeGrafter"/>
</dbReference>
<protein>
    <submittedName>
        <fullName evidence="5">Uncharacterized protein</fullName>
    </submittedName>
</protein>
<feature type="coiled-coil region" evidence="3">
    <location>
        <begin position="2363"/>
        <end position="2460"/>
    </location>
</feature>
<evidence type="ECO:0000256" key="4">
    <source>
        <dbReference type="SAM" id="MobiDB-lite"/>
    </source>
</evidence>
<feature type="coiled-coil region" evidence="3">
    <location>
        <begin position="1636"/>
        <end position="1755"/>
    </location>
</feature>
<comment type="caution">
    <text evidence="5">The sequence shown here is derived from an EMBL/GenBank/DDBJ whole genome shotgun (WGS) entry which is preliminary data.</text>
</comment>
<feature type="compositionally biased region" description="Polar residues" evidence="4">
    <location>
        <begin position="1001"/>
        <end position="1013"/>
    </location>
</feature>
<dbReference type="GO" id="GO:0015629">
    <property type="term" value="C:actin cytoskeleton"/>
    <property type="evidence" value="ECO:0007669"/>
    <property type="project" value="TreeGrafter"/>
</dbReference>
<feature type="region of interest" description="Disordered" evidence="4">
    <location>
        <begin position="1"/>
        <end position="43"/>
    </location>
</feature>
<dbReference type="GO" id="GO:0051015">
    <property type="term" value="F:actin filament binding"/>
    <property type="evidence" value="ECO:0007669"/>
    <property type="project" value="TreeGrafter"/>
</dbReference>
<sequence length="2990" mass="321256">MPTSPRPRPIWASVGRMSSPGFTSVSMTSSSPSKEDEKGLRASVATSSPRHFAEYGSPGRCGGSGLSALPGCKTDFDIIRFFTARDIIDIINNLQRSAKIAGDEAGSIHGCEQANRVKAKCSKVCGLSNRLIDLYVATIKAKVARILRKLGLGQERGQDLLYSHLMMLQALVDKAFASFNAVQHAEAARIKQAKLGADNRRENSGAVTWRTPATPAEQKPASRQGSLGSLPQPAQHLDVKNLLLEARKQFLLMAEELVDLKNKIIVIDRTRIHEAVVEAVAEGEVPDPLPKVKGPPDGIAYGFNTRYVSKGGCSITGVSLRTPTEAAVGYHSPRREASASSTPQSPRTSRLVHATFEIPPAVDIQSRTSGLEQARTGLLGLRSVSLPGDAVESQPHSPSSTGSSYVLESSHFLTPRSRRVISHGGDSDNASSDAFSSRQATARDLFRVDTLQATGQVSDMLGGPEGQATCHVTRVTLLQKAFSLAAAPEQPSQSSLAALYPRSGFSASDYEEATSQLPLEYAAASIRSPCMGEKRMFNPSNLELTGHTATVYEIASPEDHSRRQPESEGQTSTSEILARQAARVGEQLVQLRRERDDGREILRELALDVLHLVGRDPTALESAFAALNMSRTQLDEASSRCQARGASGTDLQAMLRICLTLLGQQLRSRSILRDADTHDGISCLTEGGMPSQQPCPRCGELAVLLDHVLPLLNAASTGDRTATADLGSAKGRSELAADGSQDEVVLLPLAADVDAADTGDMASQALATVLQRLSMVLDRLRHLEEESAEMEQTLAQERQVRTDVEAETARLQADHNETNDALAMTQQLLTESERQLEQLRTQFAKVNQELGAKSAEIAFLQQQQQDDGSNREIAPPSSGMGLFNANMLNATELELEGLRIEHENLRSKTELQGAELRRLQNEVSGLRAARDKLVEELQEMQLFLQQRDAASVEDVPLFVLKGRGAAEAKAAAIVPSRGTVGAIGTGSLMGKDRKSNVTLVANSTPMDGSTRASATYGAGRMAPSTTKHKTTGSKGLCNRTDNASKTLRPPINTVATMHSVKRCIPQPPGLLQSGPGVQVNGSSSGPSTPQEHFCALARLEEVQVQLAQAEAARQALECQLQAAQSLIASKDSEIDTANLILREYERRSLSAANSSKHTAKLYASVNVPLLQLTAGDLGGCHAAADASAVVAISSGQRALGDGPDGARAALTPGAMAHSQIDLIARLEELQTQCEELICRAADLDTERSQAQLDAAERAAELHATKEYITELEEEVELLRELADKTTQQVQEKERDIALQEQALLEAREALARAQAECNIQIHVVEAQAAQLEQAHAKFQAAQARVMELEARDEAQSCADADALAGLREEVLHLQTQYAASQAALADADTELATARAAATASEQAATADRQAMEDLRGRASENEAIRLELANKLTVAEHAQSSFAAQLAAAAEDRQQLIVQLRTLIQARENLGAQFGLKEAALTEALVRLEQREKSLRQLEAQLLTDASVREDLRTSLAVMKAEHEDLQKQVVNDRTAVRDLHEKLTETETARVELADKLEKSVAACKDLEQQLISPQENHRNREASLALASEAQACTEVSHVLEKAAVVTARGSAYTKADAVDALKSEVVYAEAKVQVLLDQVRTLEQRLQSAQEREAIMHEQMLLFAAARAAEAEQAVATLRGALSDVKARLESVRFEAAVQAEKVATLEVKLTHAALERDRLELQAATAAAHSHMLEEQLRQVQAENALLEQELGVARAGIQEQAELSASQADQLAAVHALNTEQRERFAAEVTSMQVQLQVALESNAELAQRSACQASELEAHVAAARKANTQHAAHFATHSNGLKAQLVEARAAVERQAKDAATRIKALEERLGEAEAFSDKQGDMYRTYVEELESKLASARAAIIEHNTRTATHVEKLESLLAAERLNSVAQAERSSTQVSILLEQLMTARTEMAQQAHTSAARAVNLEVQLAAARSAVGALVERSAVEVGGLVAQLDAARKSGAVVAEKVAQKVTELELQLASAQTEHAALADRSVTKVAELEARLITALAENIEHAKCSATQAADLESKLMTAMALASEYTVAQTAQLTAQVVAARASMAEQAQRASADAAELVKQLEASHAEIAAQVERSAAQASALEQQLSAARAENTELLSRSAVESAAWEARISAAQEQHAAQAEASATQVAELEKKLAAAHAEIADQIKRSSVHVEALEEELVAAHSEYAIQAERSTAQTLALEAQVAAAQAAVAAQTQSLTSHVAALEAELAIARAEKLELASSFTLQTAELKVRLTAAQAERNSEAGRHAAHIANMEVQLSVSKANAVRHANRTTALATAFEEQIFAAYKDSTAQEERMRTLEAELRTVLNALETARDSQKRHAEDVKLLIVEEQEQKKQLDLRQSEVQQLKDTMAGLQVKLQEREAAVVDREEQLEKAHKELQSAVAALGQLQTTVERLQLAASAVTAAGAAASNAAAAAADQQEVNLAVTARERAKLHSLLSELKGIATSQSHMVLELQDEVATLKVAQDGAAGQVRDARQQDVIVAEMGRELTQRQQATLVANFDAATARVHEAQLTAKELGGEDSCLQLDWQYGNVGHSNRALKGQVGVKGSRAAEQHGLTSLGSSAEAMQQQAEWQNVVHADAEHRLATAEGAVVEVQARQRASQAQARVIQDLRAAVEAQASARLQLSCDMQEHSNELAMELAGVQQLLSRQRRASADLLEALTAKLTAADSDLRGAKAHVEELKSEVAHTTNRVAAAELAARTADEEKRQVEARLAAATADSNSGRAMVQELTAQLARYREEVDLVHKSMLAKQALLDEFEQWVPPQEENQNFRHSVPAVDVELPSDSELAADFLEGCIWGMGLGHASGPDPVLSGRPSASGTPAQRPVEARRDELDSVTAVRQPASSVSDEADLSRALRLRALGGNVLELMSQGWHGNRLAGLELRTCVESFAGVVPTRGIVAQDAAAHSAALRRTSR</sequence>
<dbReference type="PANTHER" id="PTHR16154:SF6">
    <property type="entry name" value="SPINOPHILIN, ISOFORM J"/>
    <property type="match status" value="1"/>
</dbReference>
<evidence type="ECO:0000256" key="1">
    <source>
        <dbReference type="ARBA" id="ARBA00022553"/>
    </source>
</evidence>
<dbReference type="InterPro" id="IPR043446">
    <property type="entry name" value="Neurabin-like"/>
</dbReference>
<feature type="region of interest" description="Disordered" evidence="4">
    <location>
        <begin position="2881"/>
        <end position="2919"/>
    </location>
</feature>